<dbReference type="Proteomes" id="UP001234178">
    <property type="component" value="Unassembled WGS sequence"/>
</dbReference>
<gene>
    <name evidence="2" type="ORF">OUZ56_010148</name>
</gene>
<accession>A0ABR0AHX2</accession>
<feature type="compositionally biased region" description="Basic and acidic residues" evidence="1">
    <location>
        <begin position="87"/>
        <end position="97"/>
    </location>
</feature>
<evidence type="ECO:0000313" key="3">
    <source>
        <dbReference type="Proteomes" id="UP001234178"/>
    </source>
</evidence>
<evidence type="ECO:0000313" key="2">
    <source>
        <dbReference type="EMBL" id="KAK4024727.1"/>
    </source>
</evidence>
<proteinExistence type="predicted"/>
<protein>
    <submittedName>
        <fullName evidence="2">Uncharacterized protein</fullName>
    </submittedName>
</protein>
<organism evidence="2 3">
    <name type="scientific">Daphnia magna</name>
    <dbReference type="NCBI Taxonomy" id="35525"/>
    <lineage>
        <taxon>Eukaryota</taxon>
        <taxon>Metazoa</taxon>
        <taxon>Ecdysozoa</taxon>
        <taxon>Arthropoda</taxon>
        <taxon>Crustacea</taxon>
        <taxon>Branchiopoda</taxon>
        <taxon>Diplostraca</taxon>
        <taxon>Cladocera</taxon>
        <taxon>Anomopoda</taxon>
        <taxon>Daphniidae</taxon>
        <taxon>Daphnia</taxon>
    </lineage>
</organism>
<reference evidence="2 3" key="1">
    <citation type="journal article" date="2023" name="Nucleic Acids Res.">
        <title>The hologenome of Daphnia magna reveals possible DNA methylation and microbiome-mediated evolution of the host genome.</title>
        <authorList>
            <person name="Chaturvedi A."/>
            <person name="Li X."/>
            <person name="Dhandapani V."/>
            <person name="Marshall H."/>
            <person name="Kissane S."/>
            <person name="Cuenca-Cambronero M."/>
            <person name="Asole G."/>
            <person name="Calvet F."/>
            <person name="Ruiz-Romero M."/>
            <person name="Marangio P."/>
            <person name="Guigo R."/>
            <person name="Rago D."/>
            <person name="Mirbahai L."/>
            <person name="Eastwood N."/>
            <person name="Colbourne J.K."/>
            <person name="Zhou J."/>
            <person name="Mallon E."/>
            <person name="Orsini L."/>
        </authorList>
    </citation>
    <scope>NUCLEOTIDE SEQUENCE [LARGE SCALE GENOMIC DNA]</scope>
    <source>
        <strain evidence="2">LRV0_1</strain>
    </source>
</reference>
<feature type="region of interest" description="Disordered" evidence="1">
    <location>
        <begin position="59"/>
        <end position="114"/>
    </location>
</feature>
<evidence type="ECO:0000256" key="1">
    <source>
        <dbReference type="SAM" id="MobiDB-lite"/>
    </source>
</evidence>
<dbReference type="EMBL" id="JAOYFB010000037">
    <property type="protein sequence ID" value="KAK4024727.1"/>
    <property type="molecule type" value="Genomic_DNA"/>
</dbReference>
<comment type="caution">
    <text evidence="2">The sequence shown here is derived from an EMBL/GenBank/DDBJ whole genome shotgun (WGS) entry which is preliminary data.</text>
</comment>
<sequence>MQIFSLRSEEGKFVVENSGEVLDDKERREENDMKSEQYSRYYYHRRYYYDELVAAAETHLPSPGRKTHSRSRSPPSSRSARKRVEKRKRDLYPERRPVRLQQLNSRKVTRSYGRPRTYLVKVSRDYALVSGTGRNSEPHRGVS</sequence>
<name>A0ABR0AHX2_9CRUS</name>
<keyword evidence="3" id="KW-1185">Reference proteome</keyword>